<dbReference type="InterPro" id="IPR050314">
    <property type="entry name" value="Glycosyl_Hydrlase_18"/>
</dbReference>
<gene>
    <name evidence="2" type="primary">CHIA_0</name>
    <name evidence="2" type="ORF">E2C01_085307</name>
</gene>
<sequence>MVGYYGSWATYRPGAGKLSIDNIDPYICTHLIYAFAGVGYDNKIRVSDRVFLGQLLLIKIARRNAHQHFIFHFIFSNCHRP</sequence>
<reference evidence="2 3" key="1">
    <citation type="submission" date="2019-05" db="EMBL/GenBank/DDBJ databases">
        <title>Another draft genome of Portunus trituberculatus and its Hox gene families provides insights of decapod evolution.</title>
        <authorList>
            <person name="Jeong J.-H."/>
            <person name="Song I."/>
            <person name="Kim S."/>
            <person name="Choi T."/>
            <person name="Kim D."/>
            <person name="Ryu S."/>
            <person name="Kim W."/>
        </authorList>
    </citation>
    <scope>NUCLEOTIDE SEQUENCE [LARGE SCALE GENOMIC DNA]</scope>
    <source>
        <tissue evidence="2">Muscle</tissue>
    </source>
</reference>
<dbReference type="PANTHER" id="PTHR11177:SF360">
    <property type="entry name" value="CHITINASE 4-RELATED"/>
    <property type="match status" value="1"/>
</dbReference>
<dbReference type="InterPro" id="IPR017853">
    <property type="entry name" value="GH"/>
</dbReference>
<evidence type="ECO:0000313" key="2">
    <source>
        <dbReference type="EMBL" id="MPC90330.1"/>
    </source>
</evidence>
<organism evidence="2 3">
    <name type="scientific">Portunus trituberculatus</name>
    <name type="common">Swimming crab</name>
    <name type="synonym">Neptunus trituberculatus</name>
    <dbReference type="NCBI Taxonomy" id="210409"/>
    <lineage>
        <taxon>Eukaryota</taxon>
        <taxon>Metazoa</taxon>
        <taxon>Ecdysozoa</taxon>
        <taxon>Arthropoda</taxon>
        <taxon>Crustacea</taxon>
        <taxon>Multicrustacea</taxon>
        <taxon>Malacostraca</taxon>
        <taxon>Eumalacostraca</taxon>
        <taxon>Eucarida</taxon>
        <taxon>Decapoda</taxon>
        <taxon>Pleocyemata</taxon>
        <taxon>Brachyura</taxon>
        <taxon>Eubrachyura</taxon>
        <taxon>Portunoidea</taxon>
        <taxon>Portunidae</taxon>
        <taxon>Portuninae</taxon>
        <taxon>Portunus</taxon>
    </lineage>
</organism>
<name>A0A5B7J0M2_PORTR</name>
<dbReference type="GO" id="GO:0006032">
    <property type="term" value="P:chitin catabolic process"/>
    <property type="evidence" value="ECO:0007669"/>
    <property type="project" value="TreeGrafter"/>
</dbReference>
<dbReference type="GO" id="GO:0004568">
    <property type="term" value="F:chitinase activity"/>
    <property type="evidence" value="ECO:0007669"/>
    <property type="project" value="TreeGrafter"/>
</dbReference>
<comment type="caution">
    <text evidence="2">The sequence shown here is derived from an EMBL/GenBank/DDBJ whole genome shotgun (WGS) entry which is preliminary data.</text>
</comment>
<evidence type="ECO:0000313" key="3">
    <source>
        <dbReference type="Proteomes" id="UP000324222"/>
    </source>
</evidence>
<keyword evidence="3" id="KW-1185">Reference proteome</keyword>
<protein>
    <submittedName>
        <fullName evidence="2">Acidic mammalian chitinase</fullName>
    </submittedName>
</protein>
<dbReference type="PROSITE" id="PS51910">
    <property type="entry name" value="GH18_2"/>
    <property type="match status" value="1"/>
</dbReference>
<dbReference type="SUPFAM" id="SSF51445">
    <property type="entry name" value="(Trans)glycosidases"/>
    <property type="match status" value="1"/>
</dbReference>
<dbReference type="EMBL" id="VSRR010083993">
    <property type="protein sequence ID" value="MPC90330.1"/>
    <property type="molecule type" value="Genomic_DNA"/>
</dbReference>
<feature type="domain" description="GH18" evidence="1">
    <location>
        <begin position="1"/>
        <end position="81"/>
    </location>
</feature>
<accession>A0A5B7J0M2</accession>
<dbReference type="PANTHER" id="PTHR11177">
    <property type="entry name" value="CHITINASE"/>
    <property type="match status" value="1"/>
</dbReference>
<dbReference type="AlphaFoldDB" id="A0A5B7J0M2"/>
<dbReference type="Gene3D" id="3.20.20.80">
    <property type="entry name" value="Glycosidases"/>
    <property type="match status" value="1"/>
</dbReference>
<dbReference type="Proteomes" id="UP000324222">
    <property type="component" value="Unassembled WGS sequence"/>
</dbReference>
<proteinExistence type="predicted"/>
<dbReference type="GO" id="GO:0005975">
    <property type="term" value="P:carbohydrate metabolic process"/>
    <property type="evidence" value="ECO:0007669"/>
    <property type="project" value="InterPro"/>
</dbReference>
<dbReference type="InterPro" id="IPR001223">
    <property type="entry name" value="Glyco_hydro18_cat"/>
</dbReference>
<evidence type="ECO:0000259" key="1">
    <source>
        <dbReference type="PROSITE" id="PS51910"/>
    </source>
</evidence>
<dbReference type="GO" id="GO:0008061">
    <property type="term" value="F:chitin binding"/>
    <property type="evidence" value="ECO:0007669"/>
    <property type="project" value="TreeGrafter"/>
</dbReference>
<dbReference type="GO" id="GO:0005576">
    <property type="term" value="C:extracellular region"/>
    <property type="evidence" value="ECO:0007669"/>
    <property type="project" value="TreeGrafter"/>
</dbReference>